<comment type="caution">
    <text evidence="1">The sequence shown here is derived from an EMBL/GenBank/DDBJ whole genome shotgun (WGS) entry which is preliminary data.</text>
</comment>
<name>A0A368U044_9GAMM</name>
<evidence type="ECO:0000313" key="2">
    <source>
        <dbReference type="Proteomes" id="UP000252405"/>
    </source>
</evidence>
<proteinExistence type="predicted"/>
<sequence>MLYHYTSERQHLPKILASGVLRGRADNDQERPLVWFSSHPFWEPTATKPRWLGGLLANQTFEQYREMAGCARFALPADDRRLMDWRKACKFAGIPKRDRWAMEETGIKAGGNPKQWFAMAETVPLSELRLERLSGDKWEFVDMEVEA</sequence>
<accession>A0A368U044</accession>
<gene>
    <name evidence="1" type="ORF">DU505_06015</name>
</gene>
<dbReference type="Proteomes" id="UP000252405">
    <property type="component" value="Unassembled WGS sequence"/>
</dbReference>
<dbReference type="AlphaFoldDB" id="A0A368U044"/>
<dbReference type="EMBL" id="QPII01000003">
    <property type="protein sequence ID" value="RCV90489.1"/>
    <property type="molecule type" value="Genomic_DNA"/>
</dbReference>
<reference evidence="1 2" key="1">
    <citation type="submission" date="2018-07" db="EMBL/GenBank/DDBJ databases">
        <title>Halomonas montanilacus sp. nov., isolated from Lake Pengyan on Tibetan Plateau.</title>
        <authorList>
            <person name="Lu H."/>
            <person name="Xing P."/>
            <person name="Wu Q."/>
        </authorList>
    </citation>
    <scope>NUCLEOTIDE SEQUENCE [LARGE SCALE GENOMIC DNA]</scope>
    <source>
        <strain evidence="1 2">PYC7W</strain>
    </source>
</reference>
<keyword evidence="2" id="KW-1185">Reference proteome</keyword>
<organism evidence="1 2">
    <name type="scientific">Billgrantia montanilacus</name>
    <dbReference type="NCBI Taxonomy" id="2282305"/>
    <lineage>
        <taxon>Bacteria</taxon>
        <taxon>Pseudomonadati</taxon>
        <taxon>Pseudomonadota</taxon>
        <taxon>Gammaproteobacteria</taxon>
        <taxon>Oceanospirillales</taxon>
        <taxon>Halomonadaceae</taxon>
        <taxon>Billgrantia</taxon>
    </lineage>
</organism>
<protein>
    <submittedName>
        <fullName evidence="1">Uncharacterized protein</fullName>
    </submittedName>
</protein>
<evidence type="ECO:0000313" key="1">
    <source>
        <dbReference type="EMBL" id="RCV90489.1"/>
    </source>
</evidence>